<dbReference type="Proteomes" id="UP000324800">
    <property type="component" value="Unassembled WGS sequence"/>
</dbReference>
<evidence type="ECO:0000313" key="1">
    <source>
        <dbReference type="EMBL" id="KAA6370480.1"/>
    </source>
</evidence>
<reference evidence="1 2" key="1">
    <citation type="submission" date="2019-03" db="EMBL/GenBank/DDBJ databases">
        <title>Single cell metagenomics reveals metabolic interactions within the superorganism composed of flagellate Streblomastix strix and complex community of Bacteroidetes bacteria on its surface.</title>
        <authorList>
            <person name="Treitli S.C."/>
            <person name="Kolisko M."/>
            <person name="Husnik F."/>
            <person name="Keeling P."/>
            <person name="Hampl V."/>
        </authorList>
    </citation>
    <scope>NUCLEOTIDE SEQUENCE [LARGE SCALE GENOMIC DNA]</scope>
    <source>
        <strain evidence="1">ST1C</strain>
    </source>
</reference>
<gene>
    <name evidence="1" type="ORF">EZS28_033993</name>
</gene>
<dbReference type="AlphaFoldDB" id="A0A5J4UKA3"/>
<name>A0A5J4UKA3_9EUKA</name>
<comment type="caution">
    <text evidence="1">The sequence shown here is derived from an EMBL/GenBank/DDBJ whole genome shotgun (WGS) entry which is preliminary data.</text>
</comment>
<accession>A0A5J4UKA3</accession>
<dbReference type="EMBL" id="SNRW01015346">
    <property type="protein sequence ID" value="KAA6370480.1"/>
    <property type="molecule type" value="Genomic_DNA"/>
</dbReference>
<proteinExistence type="predicted"/>
<evidence type="ECO:0000313" key="2">
    <source>
        <dbReference type="Proteomes" id="UP000324800"/>
    </source>
</evidence>
<organism evidence="1 2">
    <name type="scientific">Streblomastix strix</name>
    <dbReference type="NCBI Taxonomy" id="222440"/>
    <lineage>
        <taxon>Eukaryota</taxon>
        <taxon>Metamonada</taxon>
        <taxon>Preaxostyla</taxon>
        <taxon>Oxymonadida</taxon>
        <taxon>Streblomastigidae</taxon>
        <taxon>Streblomastix</taxon>
    </lineage>
</organism>
<protein>
    <submittedName>
        <fullName evidence="1">Uncharacterized protein</fullName>
    </submittedName>
</protein>
<sequence length="129" mass="14869">MKFQYGRLISSPATWNQIFQCGQRVSIEVDMNSVPRKAVLFIDGIQQKNYVTGIPDKIRFFDRPFISQDLKDSVRPQLALILTLLHGNGEKIGKGIDVKKTGYEDDDEEEKQIRQMQQNSIDQVLKQLQ</sequence>